<accession>A0A196SK09</accession>
<keyword evidence="2" id="KW-0436">Ligase</keyword>
<proteinExistence type="predicted"/>
<dbReference type="Proteomes" id="UP000078348">
    <property type="component" value="Unassembled WGS sequence"/>
</dbReference>
<sequence>MKRSFSTIPFRSKLFIPTKKDTSMGKMDMPRYARLLLKGGYIHQTEPGMYSYLPLGQRVLDEMEAVIDNHLAELGAQKMQMPIMQSTKRWDTTGRRRPMGRELYTLKDRKEQEYCLSPTNEEVITDIVKDLANPSDYPLMLYQTSPKFRDEKRIKTGVLRSKEFLMTDLYSFDTSLDTANDTFEKVDRCFQDIFRDLEIPVEGLIADNGVMGGKRSKEYQCVCGVGEDRIARCDKCGYSSLADSASFVSSGLAFFDSDEFGRLMGDLDTVTTKDDFNALVQNHPSVMELMDVYSVAKGELRRQVVVPKGRDVHMKSLSSKFGVELRDEDVKKQSGCEFVDDLLVDPALSELFPFAVSSLFHVEVEPCTCVAEGDACAQCSDRSHRGQLRLDTSLELGHLFVLGDRYSAPLGLHARNTPVQMGCYGLGVSRMLGALFQLYGYSGGVLFPDAITTRDVVVLNAAKSEAGRKCAVELLDALGDTNSLRFLFDDRDALSLGARLKDAELMGARAAIIVGKQFEQTQAVDIRLLHKPLIRSVLRGEDSAEVGAIHEALRKKVLGFDVNRLEQLGYDLRGERLQGGKESMENDGFTIRSGFSNAYWNLIQTLSCVKAYSSKVY</sequence>
<reference evidence="10 11" key="1">
    <citation type="submission" date="2016-05" db="EMBL/GenBank/DDBJ databases">
        <title>Nuclear genome of Blastocystis sp. subtype 1 NandII.</title>
        <authorList>
            <person name="Gentekaki E."/>
            <person name="Curtis B."/>
            <person name="Stairs C."/>
            <person name="Eme L."/>
            <person name="Herman E."/>
            <person name="Klimes V."/>
            <person name="Arias M.C."/>
            <person name="Elias M."/>
            <person name="Hilliou F."/>
            <person name="Klute M."/>
            <person name="Malik S.-B."/>
            <person name="Pightling A."/>
            <person name="Rachubinski R."/>
            <person name="Salas D."/>
            <person name="Schlacht A."/>
            <person name="Suga H."/>
            <person name="Archibald J."/>
            <person name="Ball S.G."/>
            <person name="Clark G."/>
            <person name="Dacks J."/>
            <person name="Van Der Giezen M."/>
            <person name="Tsaousis A."/>
            <person name="Roger A."/>
        </authorList>
    </citation>
    <scope>NUCLEOTIDE SEQUENCE [LARGE SCALE GENOMIC DNA]</scope>
    <source>
        <strain evidence="11">ATCC 50177 / NandII</strain>
    </source>
</reference>
<keyword evidence="3" id="KW-0547">Nucleotide-binding</keyword>
<dbReference type="GO" id="GO:0006433">
    <property type="term" value="P:prolyl-tRNA aminoacylation"/>
    <property type="evidence" value="ECO:0007669"/>
    <property type="project" value="InterPro"/>
</dbReference>
<dbReference type="EC" id="6.1.1.15" evidence="1"/>
<dbReference type="OrthoDB" id="10267474at2759"/>
<dbReference type="InterPro" id="IPR004154">
    <property type="entry name" value="Anticodon-bd"/>
</dbReference>
<evidence type="ECO:0000256" key="1">
    <source>
        <dbReference type="ARBA" id="ARBA00012831"/>
    </source>
</evidence>
<evidence type="ECO:0000256" key="6">
    <source>
        <dbReference type="ARBA" id="ARBA00023146"/>
    </source>
</evidence>
<dbReference type="SUPFAM" id="SSF55681">
    <property type="entry name" value="Class II aaRS and biotin synthetases"/>
    <property type="match status" value="1"/>
</dbReference>
<dbReference type="InterPro" id="IPR050062">
    <property type="entry name" value="Pro-tRNA_synthetase"/>
</dbReference>
<keyword evidence="4" id="KW-0067">ATP-binding</keyword>
<evidence type="ECO:0000256" key="7">
    <source>
        <dbReference type="ARBA" id="ARBA00029731"/>
    </source>
</evidence>
<dbReference type="InterPro" id="IPR036621">
    <property type="entry name" value="Anticodon-bd_dom_sf"/>
</dbReference>
<dbReference type="Pfam" id="PF00587">
    <property type="entry name" value="tRNA-synt_2b"/>
    <property type="match status" value="1"/>
</dbReference>
<protein>
    <recommendedName>
        <fullName evidence="1">proline--tRNA ligase</fullName>
        <ecNumber evidence="1">6.1.1.15</ecNumber>
    </recommendedName>
    <alternativeName>
        <fullName evidence="7">Prolyl-tRNA synthetase</fullName>
    </alternativeName>
</protein>
<dbReference type="InterPro" id="IPR002316">
    <property type="entry name" value="Pro-tRNA-ligase_IIa"/>
</dbReference>
<dbReference type="GO" id="GO:0005739">
    <property type="term" value="C:mitochondrion"/>
    <property type="evidence" value="ECO:0007669"/>
    <property type="project" value="TreeGrafter"/>
</dbReference>
<evidence type="ECO:0000256" key="2">
    <source>
        <dbReference type="ARBA" id="ARBA00022598"/>
    </source>
</evidence>
<organism evidence="10 11">
    <name type="scientific">Blastocystis sp. subtype 1 (strain ATCC 50177 / NandII)</name>
    <dbReference type="NCBI Taxonomy" id="478820"/>
    <lineage>
        <taxon>Eukaryota</taxon>
        <taxon>Sar</taxon>
        <taxon>Stramenopiles</taxon>
        <taxon>Bigyra</taxon>
        <taxon>Opalozoa</taxon>
        <taxon>Opalinata</taxon>
        <taxon>Blastocystidae</taxon>
        <taxon>Blastocystis</taxon>
    </lineage>
</organism>
<evidence type="ECO:0000313" key="10">
    <source>
        <dbReference type="EMBL" id="OAO16259.1"/>
    </source>
</evidence>
<dbReference type="GO" id="GO:0004827">
    <property type="term" value="F:proline-tRNA ligase activity"/>
    <property type="evidence" value="ECO:0007669"/>
    <property type="project" value="UniProtKB-EC"/>
</dbReference>
<dbReference type="AlphaFoldDB" id="A0A196SK09"/>
<dbReference type="Gene3D" id="3.40.50.800">
    <property type="entry name" value="Anticodon-binding domain"/>
    <property type="match status" value="1"/>
</dbReference>
<dbReference type="SUPFAM" id="SSF52954">
    <property type="entry name" value="Class II aaRS ABD-related"/>
    <property type="match status" value="1"/>
</dbReference>
<name>A0A196SK09_BLAHN</name>
<evidence type="ECO:0000256" key="4">
    <source>
        <dbReference type="ARBA" id="ARBA00022840"/>
    </source>
</evidence>
<feature type="domain" description="Aminoacyl-transfer RNA synthetases class-II family profile" evidence="9">
    <location>
        <begin position="48"/>
        <end position="448"/>
    </location>
</feature>
<dbReference type="PRINTS" id="PR01046">
    <property type="entry name" value="TRNASYNTHPRO"/>
</dbReference>
<comment type="catalytic activity">
    <reaction evidence="8">
        <text>tRNA(Pro) + L-proline + ATP = L-prolyl-tRNA(Pro) + AMP + diphosphate</text>
        <dbReference type="Rhea" id="RHEA:14305"/>
        <dbReference type="Rhea" id="RHEA-COMP:9700"/>
        <dbReference type="Rhea" id="RHEA-COMP:9702"/>
        <dbReference type="ChEBI" id="CHEBI:30616"/>
        <dbReference type="ChEBI" id="CHEBI:33019"/>
        <dbReference type="ChEBI" id="CHEBI:60039"/>
        <dbReference type="ChEBI" id="CHEBI:78442"/>
        <dbReference type="ChEBI" id="CHEBI:78532"/>
        <dbReference type="ChEBI" id="CHEBI:456215"/>
        <dbReference type="EC" id="6.1.1.15"/>
    </reaction>
</comment>
<dbReference type="EMBL" id="LXWW01000092">
    <property type="protein sequence ID" value="OAO16259.1"/>
    <property type="molecule type" value="Genomic_DNA"/>
</dbReference>
<dbReference type="STRING" id="478820.A0A196SK09"/>
<dbReference type="GO" id="GO:0005524">
    <property type="term" value="F:ATP binding"/>
    <property type="evidence" value="ECO:0007669"/>
    <property type="project" value="UniProtKB-KW"/>
</dbReference>
<keyword evidence="11" id="KW-1185">Reference proteome</keyword>
<evidence type="ECO:0000313" key="11">
    <source>
        <dbReference type="Proteomes" id="UP000078348"/>
    </source>
</evidence>
<dbReference type="Pfam" id="PF03129">
    <property type="entry name" value="HGTP_anticodon"/>
    <property type="match status" value="1"/>
</dbReference>
<keyword evidence="5" id="KW-0648">Protein biosynthesis</keyword>
<evidence type="ECO:0000256" key="3">
    <source>
        <dbReference type="ARBA" id="ARBA00022741"/>
    </source>
</evidence>
<comment type="caution">
    <text evidence="10">The sequence shown here is derived from an EMBL/GenBank/DDBJ whole genome shotgun (WGS) entry which is preliminary data.</text>
</comment>
<keyword evidence="6 10" id="KW-0030">Aminoacyl-tRNA synthetase</keyword>
<dbReference type="InterPro" id="IPR006195">
    <property type="entry name" value="aa-tRNA-synth_II"/>
</dbReference>
<evidence type="ECO:0000256" key="5">
    <source>
        <dbReference type="ARBA" id="ARBA00022917"/>
    </source>
</evidence>
<evidence type="ECO:0000256" key="8">
    <source>
        <dbReference type="ARBA" id="ARBA00047671"/>
    </source>
</evidence>
<dbReference type="PROSITE" id="PS50862">
    <property type="entry name" value="AA_TRNA_LIGASE_II"/>
    <property type="match status" value="1"/>
</dbReference>
<dbReference type="PANTHER" id="PTHR42753">
    <property type="entry name" value="MITOCHONDRIAL RIBOSOME PROTEIN L39/PROLYL-TRNA LIGASE FAMILY MEMBER"/>
    <property type="match status" value="1"/>
</dbReference>
<gene>
    <name evidence="10" type="ORF">AV274_2039</name>
</gene>
<dbReference type="Gene3D" id="3.30.930.10">
    <property type="entry name" value="Bira Bifunctional Protein, Domain 2"/>
    <property type="match status" value="2"/>
</dbReference>
<evidence type="ECO:0000259" key="9">
    <source>
        <dbReference type="PROSITE" id="PS50862"/>
    </source>
</evidence>
<dbReference type="InterPro" id="IPR002314">
    <property type="entry name" value="aa-tRNA-synt_IIb"/>
</dbReference>
<dbReference type="PANTHER" id="PTHR42753:SF2">
    <property type="entry name" value="PROLINE--TRNA LIGASE"/>
    <property type="match status" value="1"/>
</dbReference>
<dbReference type="InterPro" id="IPR045864">
    <property type="entry name" value="aa-tRNA-synth_II/BPL/LPL"/>
</dbReference>